<dbReference type="Proteomes" id="UP000509120">
    <property type="component" value="Chromosome"/>
</dbReference>
<evidence type="ECO:0000313" key="1">
    <source>
        <dbReference type="EMBL" id="CAD0155041.1"/>
    </source>
</evidence>
<dbReference type="EMBL" id="LR822030">
    <property type="protein sequence ID" value="CAD0155041.1"/>
    <property type="molecule type" value="Genomic_DNA"/>
</dbReference>
<protein>
    <submittedName>
        <fullName evidence="1">Uncharacterized protein</fullName>
    </submittedName>
</protein>
<dbReference type="Pfam" id="PF11187">
    <property type="entry name" value="Mbeg1-like"/>
    <property type="match status" value="1"/>
</dbReference>
<name>A0AAU9H6M4_STRTR</name>
<gene>
    <name evidence="1" type="ORF">STHERMO_0762</name>
</gene>
<evidence type="ECO:0000313" key="2">
    <source>
        <dbReference type="Proteomes" id="UP000509120"/>
    </source>
</evidence>
<proteinExistence type="predicted"/>
<organism evidence="1 2">
    <name type="scientific">Streptococcus thermophilus</name>
    <dbReference type="NCBI Taxonomy" id="1308"/>
    <lineage>
        <taxon>Bacteria</taxon>
        <taxon>Bacillati</taxon>
        <taxon>Bacillota</taxon>
        <taxon>Bacilli</taxon>
        <taxon>Lactobacillales</taxon>
        <taxon>Streptococcaceae</taxon>
        <taxon>Streptococcus</taxon>
    </lineage>
</organism>
<dbReference type="InterPro" id="IPR024499">
    <property type="entry name" value="Mbeg1-like"/>
</dbReference>
<dbReference type="RefSeq" id="WP_179971500.1">
    <property type="nucleotide sequence ID" value="NZ_CP065495.1"/>
</dbReference>
<sequence>MLYWEQAAPLVAAEGIGVSQHNALLWQVDPENREFIYVDQPTEMSQRMEGTFQEWIETLPNQELKQV</sequence>
<reference evidence="1 2" key="1">
    <citation type="submission" date="2020-06" db="EMBL/GenBank/DDBJ databases">
        <authorList>
            <person name="Chuat V."/>
        </authorList>
    </citation>
    <scope>NUCLEOTIDE SEQUENCE [LARGE SCALE GENOMIC DNA]</scope>
    <source>
        <strain evidence="1">STH_CIRM_1046</strain>
    </source>
</reference>
<dbReference type="AlphaFoldDB" id="A0AAU9H6M4"/>
<accession>A0AAU9H6M4</accession>